<dbReference type="Proteomes" id="UP000607653">
    <property type="component" value="Unassembled WGS sequence"/>
</dbReference>
<evidence type="ECO:0000313" key="1">
    <source>
        <dbReference type="EMBL" id="DAD26584.1"/>
    </source>
</evidence>
<dbReference type="AlphaFoldDB" id="A0A822XY80"/>
<protein>
    <submittedName>
        <fullName evidence="1">Uncharacterized protein</fullName>
    </submittedName>
</protein>
<dbReference type="EMBL" id="DUZY01000002">
    <property type="protein sequence ID" value="DAD26584.1"/>
    <property type="molecule type" value="Genomic_DNA"/>
</dbReference>
<accession>A0A822XY80</accession>
<sequence>MDSVKTVKPRNPDKNEKHIRSIYMMTSNSKLHRKDEPFWASPRDKGILFCLYGLFRDLQRF</sequence>
<organism evidence="1 2">
    <name type="scientific">Nelumbo nucifera</name>
    <name type="common">Sacred lotus</name>
    <dbReference type="NCBI Taxonomy" id="4432"/>
    <lineage>
        <taxon>Eukaryota</taxon>
        <taxon>Viridiplantae</taxon>
        <taxon>Streptophyta</taxon>
        <taxon>Embryophyta</taxon>
        <taxon>Tracheophyta</taxon>
        <taxon>Spermatophyta</taxon>
        <taxon>Magnoliopsida</taxon>
        <taxon>Proteales</taxon>
        <taxon>Nelumbonaceae</taxon>
        <taxon>Nelumbo</taxon>
    </lineage>
</organism>
<comment type="caution">
    <text evidence="1">The sequence shown here is derived from an EMBL/GenBank/DDBJ whole genome shotgun (WGS) entry which is preliminary data.</text>
</comment>
<proteinExistence type="predicted"/>
<name>A0A822XY80_NELNU</name>
<keyword evidence="2" id="KW-1185">Reference proteome</keyword>
<reference evidence="1 2" key="1">
    <citation type="journal article" date="2020" name="Mol. Biol. Evol.">
        <title>Distinct Expression and Methylation Patterns for Genes with Different Fates following a Single Whole-Genome Duplication in Flowering Plants.</title>
        <authorList>
            <person name="Shi T."/>
            <person name="Rahmani R.S."/>
            <person name="Gugger P.F."/>
            <person name="Wang M."/>
            <person name="Li H."/>
            <person name="Zhang Y."/>
            <person name="Li Z."/>
            <person name="Wang Q."/>
            <person name="Van de Peer Y."/>
            <person name="Marchal K."/>
            <person name="Chen J."/>
        </authorList>
    </citation>
    <scope>NUCLEOTIDE SEQUENCE [LARGE SCALE GENOMIC DNA]</scope>
    <source>
        <tissue evidence="1">Leaf</tissue>
    </source>
</reference>
<evidence type="ECO:0000313" key="2">
    <source>
        <dbReference type="Proteomes" id="UP000607653"/>
    </source>
</evidence>
<gene>
    <name evidence="1" type="ORF">HUJ06_028052</name>
</gene>